<sequence length="128" mass="14883">MKRMNDYFQGMRTFRELRLHAPEVIKEMIYDLDYPISPPLERVVACTLDERRCPDFRAAEVLLPAMMKTFAFSPHKLNKSSLEGLESVCNICRRVGHCWRAMRDHAGTEVCREFCPNVEAFTVIANNE</sequence>
<accession>A0ABS9AAH4</accession>
<evidence type="ECO:0000313" key="1">
    <source>
        <dbReference type="EMBL" id="MCE8018734.1"/>
    </source>
</evidence>
<proteinExistence type="predicted"/>
<evidence type="ECO:0000313" key="2">
    <source>
        <dbReference type="Proteomes" id="UP001320122"/>
    </source>
</evidence>
<comment type="caution">
    <text evidence="1">The sequence shown here is derived from an EMBL/GenBank/DDBJ whole genome shotgun (WGS) entry which is preliminary data.</text>
</comment>
<name>A0ABS9AAH4_9GAMM</name>
<reference evidence="1 2" key="1">
    <citation type="journal article" date="2021" name="Front. Microbiol.">
        <title>Aerobic Denitrification and Heterotrophic Sulfur Oxidation in the Genus Halomonas Revealed by Six Novel Species Characterizations and Genome-Based Analysis.</title>
        <authorList>
            <person name="Wang L."/>
            <person name="Shao Z."/>
        </authorList>
    </citation>
    <scope>NUCLEOTIDE SEQUENCE [LARGE SCALE GENOMIC DNA]</scope>
    <source>
        <strain evidence="1 2">MCCC 1A11036</strain>
    </source>
</reference>
<protein>
    <submittedName>
        <fullName evidence="1">Uncharacterized protein</fullName>
    </submittedName>
</protein>
<organism evidence="1 2">
    <name type="scientific">Billgrantia zhangzhouensis</name>
    <dbReference type="NCBI Taxonomy" id="2733481"/>
    <lineage>
        <taxon>Bacteria</taxon>
        <taxon>Pseudomonadati</taxon>
        <taxon>Pseudomonadota</taxon>
        <taxon>Gammaproteobacteria</taxon>
        <taxon>Oceanospirillales</taxon>
        <taxon>Halomonadaceae</taxon>
        <taxon>Billgrantia</taxon>
    </lineage>
</organism>
<dbReference type="Proteomes" id="UP001320122">
    <property type="component" value="Unassembled WGS sequence"/>
</dbReference>
<gene>
    <name evidence="1" type="ORF">HOP51_01185</name>
</gene>
<keyword evidence="2" id="KW-1185">Reference proteome</keyword>
<dbReference type="EMBL" id="JABFTT010000001">
    <property type="protein sequence ID" value="MCE8018734.1"/>
    <property type="molecule type" value="Genomic_DNA"/>
</dbReference>
<dbReference type="RefSeq" id="WP_234272114.1">
    <property type="nucleotide sequence ID" value="NZ_JABFTT010000001.1"/>
</dbReference>